<dbReference type="SUPFAM" id="SSF52172">
    <property type="entry name" value="CheY-like"/>
    <property type="match status" value="1"/>
</dbReference>
<dbReference type="SUPFAM" id="SSF46894">
    <property type="entry name" value="C-terminal effector domain of the bipartite response regulators"/>
    <property type="match status" value="1"/>
</dbReference>
<evidence type="ECO:0000256" key="4">
    <source>
        <dbReference type="ARBA" id="ARBA00023163"/>
    </source>
</evidence>
<dbReference type="GO" id="GO:0003677">
    <property type="term" value="F:DNA binding"/>
    <property type="evidence" value="ECO:0007669"/>
    <property type="project" value="UniProtKB-KW"/>
</dbReference>
<evidence type="ECO:0000256" key="3">
    <source>
        <dbReference type="ARBA" id="ARBA00023125"/>
    </source>
</evidence>
<dbReference type="InterPro" id="IPR011006">
    <property type="entry name" value="CheY-like_superfamily"/>
</dbReference>
<dbReference type="SMART" id="SM00448">
    <property type="entry name" value="REC"/>
    <property type="match status" value="1"/>
</dbReference>
<dbReference type="InterPro" id="IPR001789">
    <property type="entry name" value="Sig_transdc_resp-reg_receiver"/>
</dbReference>
<dbReference type="CDD" id="cd06170">
    <property type="entry name" value="LuxR_C_like"/>
    <property type="match status" value="1"/>
</dbReference>
<keyword evidence="4" id="KW-0804">Transcription</keyword>
<protein>
    <submittedName>
        <fullName evidence="8">DNA-binding response regulator</fullName>
    </submittedName>
</protein>
<dbReference type="CDD" id="cd17535">
    <property type="entry name" value="REC_NarL-like"/>
    <property type="match status" value="1"/>
</dbReference>
<evidence type="ECO:0000256" key="1">
    <source>
        <dbReference type="ARBA" id="ARBA00022553"/>
    </source>
</evidence>
<dbReference type="PRINTS" id="PR00038">
    <property type="entry name" value="HTHLUXR"/>
</dbReference>
<sequence>MTRVMIVDDQEMIRAGLRTIVEAHPGIEIVAEAGDGLEALRLLEGTPVDVVLLDIRMPGIDGVETTRRIRAAHAAETVRILILTTFEQDENVVNALRAGADGFLGKGASRAELTDGILRVSDGGHALSPAAVNALVEHVALPVVVPSDPAAALRFAELTQREREVVGHIVAGLDNATIAARIFVSPFTVKTHANRAMMKSGTQNRAQLVSLAVQAGIRAD</sequence>
<dbReference type="SMART" id="SM00421">
    <property type="entry name" value="HTH_LUXR"/>
    <property type="match status" value="1"/>
</dbReference>
<dbReference type="PROSITE" id="PS50110">
    <property type="entry name" value="RESPONSE_REGULATORY"/>
    <property type="match status" value="1"/>
</dbReference>
<comment type="caution">
    <text evidence="8">The sequence shown here is derived from an EMBL/GenBank/DDBJ whole genome shotgun (WGS) entry which is preliminary data.</text>
</comment>
<keyword evidence="2" id="KW-0805">Transcription regulation</keyword>
<dbReference type="RefSeq" id="WP_110128119.1">
    <property type="nucleotide sequence ID" value="NZ_QHLY01000012.1"/>
</dbReference>
<dbReference type="InterPro" id="IPR016032">
    <property type="entry name" value="Sig_transdc_resp-reg_C-effctor"/>
</dbReference>
<dbReference type="EMBL" id="QHLY01000012">
    <property type="protein sequence ID" value="PXA68452.1"/>
    <property type="molecule type" value="Genomic_DNA"/>
</dbReference>
<dbReference type="InterPro" id="IPR000792">
    <property type="entry name" value="Tscrpt_reg_LuxR_C"/>
</dbReference>
<reference evidence="8 9" key="1">
    <citation type="submission" date="2018-05" db="EMBL/GenBank/DDBJ databases">
        <title>Genetic diversity of glacier-inhabiting Cryobacterium bacteria in China and description of Cryobacterium mengkeensis sp. nov. and Arthrobacter glacialis sp. nov.</title>
        <authorList>
            <person name="Liu Q."/>
            <person name="Xin Y.-H."/>
        </authorList>
    </citation>
    <scope>NUCLEOTIDE SEQUENCE [LARGE SCALE GENOMIC DNA]</scope>
    <source>
        <strain evidence="8 9">SK-1</strain>
    </source>
</reference>
<evidence type="ECO:0000313" key="9">
    <source>
        <dbReference type="Proteomes" id="UP000246722"/>
    </source>
</evidence>
<evidence type="ECO:0000259" key="6">
    <source>
        <dbReference type="PROSITE" id="PS50043"/>
    </source>
</evidence>
<keyword evidence="1 5" id="KW-0597">Phosphoprotein</keyword>
<dbReference type="PROSITE" id="PS50043">
    <property type="entry name" value="HTH_LUXR_2"/>
    <property type="match status" value="1"/>
</dbReference>
<organism evidence="8 9">
    <name type="scientific">Cryobacterium arcticum</name>
    <dbReference type="NCBI Taxonomy" id="670052"/>
    <lineage>
        <taxon>Bacteria</taxon>
        <taxon>Bacillati</taxon>
        <taxon>Actinomycetota</taxon>
        <taxon>Actinomycetes</taxon>
        <taxon>Micrococcales</taxon>
        <taxon>Microbacteriaceae</taxon>
        <taxon>Cryobacterium</taxon>
    </lineage>
</organism>
<dbReference type="AlphaFoldDB" id="A0A317ZPL4"/>
<feature type="domain" description="HTH luxR-type" evidence="6">
    <location>
        <begin position="151"/>
        <end position="216"/>
    </location>
</feature>
<dbReference type="GO" id="GO:0006355">
    <property type="term" value="P:regulation of DNA-templated transcription"/>
    <property type="evidence" value="ECO:0007669"/>
    <property type="project" value="InterPro"/>
</dbReference>
<gene>
    <name evidence="8" type="ORF">CTB96_17805</name>
</gene>
<dbReference type="Proteomes" id="UP000246722">
    <property type="component" value="Unassembled WGS sequence"/>
</dbReference>
<evidence type="ECO:0000259" key="7">
    <source>
        <dbReference type="PROSITE" id="PS50110"/>
    </source>
</evidence>
<evidence type="ECO:0000256" key="2">
    <source>
        <dbReference type="ARBA" id="ARBA00023015"/>
    </source>
</evidence>
<keyword evidence="3 8" id="KW-0238">DNA-binding</keyword>
<keyword evidence="9" id="KW-1185">Reference proteome</keyword>
<dbReference type="GO" id="GO:0000160">
    <property type="term" value="P:phosphorelay signal transduction system"/>
    <property type="evidence" value="ECO:0007669"/>
    <property type="project" value="InterPro"/>
</dbReference>
<dbReference type="Gene3D" id="3.40.50.2300">
    <property type="match status" value="1"/>
</dbReference>
<accession>A0A317ZPL4</accession>
<name>A0A317ZPL4_9MICO</name>
<dbReference type="Pfam" id="PF00072">
    <property type="entry name" value="Response_reg"/>
    <property type="match status" value="1"/>
</dbReference>
<proteinExistence type="predicted"/>
<dbReference type="OrthoDB" id="9808843at2"/>
<dbReference type="Pfam" id="PF00196">
    <property type="entry name" value="GerE"/>
    <property type="match status" value="1"/>
</dbReference>
<evidence type="ECO:0000313" key="8">
    <source>
        <dbReference type="EMBL" id="PXA68452.1"/>
    </source>
</evidence>
<feature type="modified residue" description="4-aspartylphosphate" evidence="5">
    <location>
        <position position="54"/>
    </location>
</feature>
<dbReference type="InterPro" id="IPR039420">
    <property type="entry name" value="WalR-like"/>
</dbReference>
<dbReference type="PANTHER" id="PTHR43214:SF24">
    <property type="entry name" value="TRANSCRIPTIONAL REGULATORY PROTEIN NARL-RELATED"/>
    <property type="match status" value="1"/>
</dbReference>
<dbReference type="PROSITE" id="PS00622">
    <property type="entry name" value="HTH_LUXR_1"/>
    <property type="match status" value="1"/>
</dbReference>
<dbReference type="PANTHER" id="PTHR43214">
    <property type="entry name" value="TWO-COMPONENT RESPONSE REGULATOR"/>
    <property type="match status" value="1"/>
</dbReference>
<dbReference type="InterPro" id="IPR058245">
    <property type="entry name" value="NreC/VraR/RcsB-like_REC"/>
</dbReference>
<feature type="domain" description="Response regulatory" evidence="7">
    <location>
        <begin position="3"/>
        <end position="121"/>
    </location>
</feature>
<evidence type="ECO:0000256" key="5">
    <source>
        <dbReference type="PROSITE-ProRule" id="PRU00169"/>
    </source>
</evidence>